<protein>
    <submittedName>
        <fullName evidence="1">Uncharacterized protein</fullName>
    </submittedName>
</protein>
<accession>A0ABX1MT78</accession>
<keyword evidence="2" id="KW-1185">Reference proteome</keyword>
<evidence type="ECO:0000313" key="2">
    <source>
        <dbReference type="Proteomes" id="UP000652074"/>
    </source>
</evidence>
<comment type="caution">
    <text evidence="1">The sequence shown here is derived from an EMBL/GenBank/DDBJ whole genome shotgun (WGS) entry which is preliminary data.</text>
</comment>
<dbReference type="EMBL" id="WTVR01000068">
    <property type="protein sequence ID" value="NMF91174.1"/>
    <property type="molecule type" value="Genomic_DNA"/>
</dbReference>
<dbReference type="Proteomes" id="UP000652074">
    <property type="component" value="Unassembled WGS sequence"/>
</dbReference>
<dbReference type="RefSeq" id="WP_169208497.1">
    <property type="nucleotide sequence ID" value="NZ_CP059560.1"/>
</dbReference>
<gene>
    <name evidence="1" type="ORF">GPA26_22175</name>
</gene>
<organism evidence="1 2">
    <name type="scientific">Aromatoleum petrolei</name>
    <dbReference type="NCBI Taxonomy" id="76116"/>
    <lineage>
        <taxon>Bacteria</taxon>
        <taxon>Pseudomonadati</taxon>
        <taxon>Pseudomonadota</taxon>
        <taxon>Betaproteobacteria</taxon>
        <taxon>Rhodocyclales</taxon>
        <taxon>Rhodocyclaceae</taxon>
        <taxon>Aromatoleum</taxon>
    </lineage>
</organism>
<name>A0ABX1MT78_9RHOO</name>
<reference evidence="1 2" key="1">
    <citation type="submission" date="2019-12" db="EMBL/GenBank/DDBJ databases">
        <title>Comparative genomics gives insights into the taxonomy of the Azoarcus-Aromatoleum group and reveals separate origins of nif in the plant-associated Azoarcus and non-plant-associated Aromatoleum sub-groups.</title>
        <authorList>
            <person name="Lafos M."/>
            <person name="Maluk M."/>
            <person name="Batista M."/>
            <person name="Junghare M."/>
            <person name="Carmona M."/>
            <person name="Faoro H."/>
            <person name="Cruz L.M."/>
            <person name="Battistoni F."/>
            <person name="De Souza E."/>
            <person name="Pedrosa F."/>
            <person name="Chen W.-M."/>
            <person name="Poole P.S."/>
            <person name="Dixon R.A."/>
            <person name="James E.K."/>
        </authorList>
    </citation>
    <scope>NUCLEOTIDE SEQUENCE [LARGE SCALE GENOMIC DNA]</scope>
    <source>
        <strain evidence="1 2">ToN1</strain>
    </source>
</reference>
<evidence type="ECO:0000313" key="1">
    <source>
        <dbReference type="EMBL" id="NMF91174.1"/>
    </source>
</evidence>
<proteinExistence type="predicted"/>
<sequence>MPTKPALAARRSQRAPATPKFFRVDPHAGQSTLSLDRFHFTTRLRAHA</sequence>